<dbReference type="EMBL" id="FZNQ01000006">
    <property type="protein sequence ID" value="SNR42975.1"/>
    <property type="molecule type" value="Genomic_DNA"/>
</dbReference>
<dbReference type="GO" id="GO:0000150">
    <property type="term" value="F:DNA strand exchange activity"/>
    <property type="evidence" value="ECO:0007669"/>
    <property type="project" value="InterPro"/>
</dbReference>
<reference evidence="3 4" key="1">
    <citation type="submission" date="2017-06" db="EMBL/GenBank/DDBJ databases">
        <authorList>
            <person name="Kim H.J."/>
            <person name="Triplett B.A."/>
        </authorList>
    </citation>
    <scope>NUCLEOTIDE SEQUENCE [LARGE SCALE GENOMIC DNA]</scope>
    <source>
        <strain evidence="3 4">DSM 8800</strain>
    </source>
</reference>
<evidence type="ECO:0000259" key="1">
    <source>
        <dbReference type="PROSITE" id="PS51736"/>
    </source>
</evidence>
<name>A0A238W8Q4_HALVU</name>
<dbReference type="PROSITE" id="PS51737">
    <property type="entry name" value="RECOMBINASE_DNA_BIND"/>
    <property type="match status" value="1"/>
</dbReference>
<evidence type="ECO:0000259" key="2">
    <source>
        <dbReference type="PROSITE" id="PS51737"/>
    </source>
</evidence>
<dbReference type="OrthoDB" id="24728at2157"/>
<dbReference type="GO" id="GO:0003677">
    <property type="term" value="F:DNA binding"/>
    <property type="evidence" value="ECO:0007669"/>
    <property type="project" value="InterPro"/>
</dbReference>
<dbReference type="PANTHER" id="PTHR30461">
    <property type="entry name" value="DNA-INVERTASE FROM LAMBDOID PROPHAGE"/>
    <property type="match status" value="1"/>
</dbReference>
<accession>A0A238W8Q4</accession>
<dbReference type="CDD" id="cd03768">
    <property type="entry name" value="SR_ResInv"/>
    <property type="match status" value="1"/>
</dbReference>
<organism evidence="3 4">
    <name type="scientific">Halorubrum vacuolatum</name>
    <name type="common">Natronobacterium vacuolatum</name>
    <dbReference type="NCBI Taxonomy" id="63740"/>
    <lineage>
        <taxon>Archaea</taxon>
        <taxon>Methanobacteriati</taxon>
        <taxon>Methanobacteriota</taxon>
        <taxon>Stenosarchaea group</taxon>
        <taxon>Halobacteria</taxon>
        <taxon>Halobacteriales</taxon>
        <taxon>Haloferacaceae</taxon>
        <taxon>Halorubrum</taxon>
    </lineage>
</organism>
<protein>
    <submittedName>
        <fullName evidence="3">Site-specific DNA recombinase</fullName>
    </submittedName>
</protein>
<keyword evidence="4" id="KW-1185">Reference proteome</keyword>
<dbReference type="InterPro" id="IPR050639">
    <property type="entry name" value="SSR_resolvase"/>
</dbReference>
<dbReference type="RefSeq" id="WP_089384472.1">
    <property type="nucleotide sequence ID" value="NZ_FZNQ01000006.1"/>
</dbReference>
<evidence type="ECO:0000313" key="4">
    <source>
        <dbReference type="Proteomes" id="UP000198397"/>
    </source>
</evidence>
<feature type="domain" description="Recombinase" evidence="2">
    <location>
        <begin position="175"/>
        <end position="280"/>
    </location>
</feature>
<dbReference type="InterPro" id="IPR038109">
    <property type="entry name" value="DNA_bind_recomb_sf"/>
</dbReference>
<dbReference type="Pfam" id="PF00239">
    <property type="entry name" value="Resolvase"/>
    <property type="match status" value="1"/>
</dbReference>
<gene>
    <name evidence="3" type="ORF">SAMN06264855_10649</name>
</gene>
<dbReference type="Proteomes" id="UP000198397">
    <property type="component" value="Unassembled WGS sequence"/>
</dbReference>
<dbReference type="Gene3D" id="3.90.1750.20">
    <property type="entry name" value="Putative Large Serine Recombinase, Chain B, Domain 2"/>
    <property type="match status" value="1"/>
</dbReference>
<sequence length="316" mass="36536">MFDRDQVRTRVAEQDDPDELRAAVYARTSSTSQKYGYSLDEQVSRCLSRCRLLGWDVLFVYRDGAESGKDTDRPMFKRMLSAAEKRVFDVIVFWKLDRFSRSLLHAVQLESELRQHGVYLYSVTEQIDTTSATGRFNFRNLASAAEFERDMIRQRTQIGLDALASEACWPNASAPLGYKIDNDGRLQIIEEEAELVRDIFEMYIKARSMPDVAADLNSRGIQTKQGGDWTPRAVGDVLRNEIYTGQYEVGEISKHVQEYQIIKTEIFEEVTAIRRRFVEDEDAKRSPMADSRKERAITRVREMYRDYREGSIGDSL</sequence>
<dbReference type="AlphaFoldDB" id="A0A238W8Q4"/>
<dbReference type="PROSITE" id="PS51736">
    <property type="entry name" value="RECOMBINASES_3"/>
    <property type="match status" value="1"/>
</dbReference>
<evidence type="ECO:0000313" key="3">
    <source>
        <dbReference type="EMBL" id="SNR42975.1"/>
    </source>
</evidence>
<dbReference type="InterPro" id="IPR036162">
    <property type="entry name" value="Resolvase-like_N_sf"/>
</dbReference>
<dbReference type="SUPFAM" id="SSF53041">
    <property type="entry name" value="Resolvase-like"/>
    <property type="match status" value="1"/>
</dbReference>
<dbReference type="PANTHER" id="PTHR30461:SF23">
    <property type="entry name" value="DNA RECOMBINASE-RELATED"/>
    <property type="match status" value="1"/>
</dbReference>
<dbReference type="Gene3D" id="3.40.50.1390">
    <property type="entry name" value="Resolvase, N-terminal catalytic domain"/>
    <property type="match status" value="1"/>
</dbReference>
<dbReference type="InterPro" id="IPR011109">
    <property type="entry name" value="DNA_bind_recombinase_dom"/>
</dbReference>
<dbReference type="Pfam" id="PF07508">
    <property type="entry name" value="Recombinase"/>
    <property type="match status" value="1"/>
</dbReference>
<proteinExistence type="predicted"/>
<feature type="domain" description="Resolvase/invertase-type recombinase catalytic" evidence="1">
    <location>
        <begin position="21"/>
        <end position="167"/>
    </location>
</feature>
<dbReference type="SMART" id="SM00857">
    <property type="entry name" value="Resolvase"/>
    <property type="match status" value="1"/>
</dbReference>
<dbReference type="InterPro" id="IPR006119">
    <property type="entry name" value="Resolv_N"/>
</dbReference>